<feature type="binding site" evidence="1">
    <location>
        <position position="132"/>
    </location>
    <ligand>
        <name>Zn(2+)</name>
        <dbReference type="ChEBI" id="CHEBI:29105"/>
    </ligand>
</feature>
<dbReference type="SUPFAM" id="SSF48150">
    <property type="entry name" value="DNA-glycosylase"/>
    <property type="match status" value="1"/>
</dbReference>
<dbReference type="AlphaFoldDB" id="A0A7N0UGE6"/>
<dbReference type="EnsemblPlants" id="Kaladp0063s0002.1.v1.1">
    <property type="protein sequence ID" value="Kaladp0063s0002.1.v1.1"/>
    <property type="gene ID" value="Kaladp0063s0002.v1.1"/>
</dbReference>
<evidence type="ECO:0000256" key="1">
    <source>
        <dbReference type="PIRSR" id="PIRSR605019-1"/>
    </source>
</evidence>
<keyword evidence="1" id="KW-0862">Zinc</keyword>
<dbReference type="Proteomes" id="UP000594263">
    <property type="component" value="Unplaced"/>
</dbReference>
<organism evidence="2 3">
    <name type="scientific">Kalanchoe fedtschenkoi</name>
    <name type="common">Lavender scallops</name>
    <name type="synonym">South American air plant</name>
    <dbReference type="NCBI Taxonomy" id="63787"/>
    <lineage>
        <taxon>Eukaryota</taxon>
        <taxon>Viridiplantae</taxon>
        <taxon>Streptophyta</taxon>
        <taxon>Embryophyta</taxon>
        <taxon>Tracheophyta</taxon>
        <taxon>Spermatophyta</taxon>
        <taxon>Magnoliopsida</taxon>
        <taxon>eudicotyledons</taxon>
        <taxon>Gunneridae</taxon>
        <taxon>Pentapetalae</taxon>
        <taxon>Saxifragales</taxon>
        <taxon>Crassulaceae</taxon>
        <taxon>Kalanchoe</taxon>
    </lineage>
</organism>
<dbReference type="PANTHER" id="PTHR31116:SF4">
    <property type="entry name" value="DNA GLYCOSYLASE SUPERFAMILY PROTEIN"/>
    <property type="match status" value="1"/>
</dbReference>
<dbReference type="Pfam" id="PF03352">
    <property type="entry name" value="Adenine_glyco"/>
    <property type="match status" value="1"/>
</dbReference>
<proteinExistence type="predicted"/>
<sequence length="142" mass="15917">MVFFVGNNHCFREAFAGFDAEVVTKFSEKQMMSDSVTCGMDLSKVRGVVDNANRILEVTREFGSLDKYFWGFVNNKPITTNYKSTHKMPVKTSKSESISKDMMKRGFRSVGPTVIHSFTQAAGLTNDHLIFCQQHAKCAAMA</sequence>
<evidence type="ECO:0000313" key="3">
    <source>
        <dbReference type="Proteomes" id="UP000594263"/>
    </source>
</evidence>
<reference evidence="2" key="1">
    <citation type="submission" date="2021-01" db="UniProtKB">
        <authorList>
            <consortium name="EnsemblPlants"/>
        </authorList>
    </citation>
    <scope>IDENTIFICATION</scope>
</reference>
<dbReference type="OMA" id="HMQATGM"/>
<dbReference type="Gene3D" id="1.10.340.30">
    <property type="entry name" value="Hypothetical protein, domain 2"/>
    <property type="match status" value="1"/>
</dbReference>
<dbReference type="Gramene" id="Kaladp0063s0002.1.v1.1">
    <property type="protein sequence ID" value="Kaladp0063s0002.1.v1.1"/>
    <property type="gene ID" value="Kaladp0063s0002.v1.1"/>
</dbReference>
<protein>
    <recommendedName>
        <fullName evidence="4">DNA-3-methyladenine glycosylase I</fullName>
    </recommendedName>
</protein>
<name>A0A7N0UGE6_KALFE</name>
<dbReference type="GO" id="GO:0046872">
    <property type="term" value="F:metal ion binding"/>
    <property type="evidence" value="ECO:0007669"/>
    <property type="project" value="UniProtKB-KW"/>
</dbReference>
<evidence type="ECO:0008006" key="4">
    <source>
        <dbReference type="Google" id="ProtNLM"/>
    </source>
</evidence>
<evidence type="ECO:0000313" key="2">
    <source>
        <dbReference type="EnsemblPlants" id="Kaladp0063s0002.1.v1.1"/>
    </source>
</evidence>
<accession>A0A7N0UGE6</accession>
<dbReference type="InterPro" id="IPR011257">
    <property type="entry name" value="DNA_glycosylase"/>
</dbReference>
<keyword evidence="1" id="KW-0479">Metal-binding</keyword>
<dbReference type="InterPro" id="IPR005019">
    <property type="entry name" value="Adenine_glyco"/>
</dbReference>
<dbReference type="GO" id="GO:0008725">
    <property type="term" value="F:DNA-3-methyladenine glycosylase activity"/>
    <property type="evidence" value="ECO:0007669"/>
    <property type="project" value="InterPro"/>
</dbReference>
<feature type="binding site" evidence="1">
    <location>
        <position position="128"/>
    </location>
    <ligand>
        <name>Zn(2+)</name>
        <dbReference type="ChEBI" id="CHEBI:29105"/>
    </ligand>
</feature>
<keyword evidence="3" id="KW-1185">Reference proteome</keyword>
<dbReference type="PANTHER" id="PTHR31116">
    <property type="entry name" value="OS04G0501200 PROTEIN"/>
    <property type="match status" value="1"/>
</dbReference>
<dbReference type="GO" id="GO:0006284">
    <property type="term" value="P:base-excision repair"/>
    <property type="evidence" value="ECO:0007669"/>
    <property type="project" value="InterPro"/>
</dbReference>